<accession>U5CX14</accession>
<dbReference type="EMBL" id="KI392534">
    <property type="protein sequence ID" value="ERN14485.1"/>
    <property type="molecule type" value="Genomic_DNA"/>
</dbReference>
<gene>
    <name evidence="2" type="ORF">AMTR_s00174p00054500</name>
</gene>
<proteinExistence type="predicted"/>
<dbReference type="Proteomes" id="UP000017836">
    <property type="component" value="Unassembled WGS sequence"/>
</dbReference>
<evidence type="ECO:0000313" key="2">
    <source>
        <dbReference type="EMBL" id="ERN14485.1"/>
    </source>
</evidence>
<evidence type="ECO:0008006" key="4">
    <source>
        <dbReference type="Google" id="ProtNLM"/>
    </source>
</evidence>
<sequence>MAQMRLSGLAILAMVVFSAYAAHAQFQPLCSTVESFLRPCQPSILDSAITLDLDSECCSSLQGLELATGLIHSPQICQCEKSLLNSISLATGVFIHCMINPPSICN</sequence>
<dbReference type="SUPFAM" id="SSF47699">
    <property type="entry name" value="Bifunctional inhibitor/lipid-transfer protein/seed storage 2S albumin"/>
    <property type="match status" value="1"/>
</dbReference>
<protein>
    <recommendedName>
        <fullName evidence="4">Bifunctional inhibitor/plant lipid transfer protein/seed storage helical domain-containing protein</fullName>
    </recommendedName>
</protein>
<keyword evidence="3" id="KW-1185">Reference proteome</keyword>
<reference evidence="3" key="1">
    <citation type="journal article" date="2013" name="Science">
        <title>The Amborella genome and the evolution of flowering plants.</title>
        <authorList>
            <consortium name="Amborella Genome Project"/>
        </authorList>
    </citation>
    <scope>NUCLEOTIDE SEQUENCE [LARGE SCALE GENOMIC DNA]</scope>
</reference>
<name>U5CX14_AMBTC</name>
<feature type="signal peptide" evidence="1">
    <location>
        <begin position="1"/>
        <end position="24"/>
    </location>
</feature>
<dbReference type="HOGENOM" id="CLU_2124452_0_0_1"/>
<evidence type="ECO:0000313" key="3">
    <source>
        <dbReference type="Proteomes" id="UP000017836"/>
    </source>
</evidence>
<evidence type="ECO:0000256" key="1">
    <source>
        <dbReference type="SAM" id="SignalP"/>
    </source>
</evidence>
<keyword evidence="1" id="KW-0732">Signal</keyword>
<feature type="chain" id="PRO_5004658470" description="Bifunctional inhibitor/plant lipid transfer protein/seed storage helical domain-containing protein" evidence="1">
    <location>
        <begin position="25"/>
        <end position="106"/>
    </location>
</feature>
<dbReference type="Gramene" id="ERN14485">
    <property type="protein sequence ID" value="ERN14485"/>
    <property type="gene ID" value="AMTR_s00174p00054500"/>
</dbReference>
<organism evidence="2 3">
    <name type="scientific">Amborella trichopoda</name>
    <dbReference type="NCBI Taxonomy" id="13333"/>
    <lineage>
        <taxon>Eukaryota</taxon>
        <taxon>Viridiplantae</taxon>
        <taxon>Streptophyta</taxon>
        <taxon>Embryophyta</taxon>
        <taxon>Tracheophyta</taxon>
        <taxon>Spermatophyta</taxon>
        <taxon>Magnoliopsida</taxon>
        <taxon>Amborellales</taxon>
        <taxon>Amborellaceae</taxon>
        <taxon>Amborella</taxon>
    </lineage>
</organism>
<dbReference type="InterPro" id="IPR036312">
    <property type="entry name" value="Bifun_inhib/LTP/seed_sf"/>
</dbReference>
<dbReference type="AlphaFoldDB" id="U5CX14"/>